<name>A0A6A6PVG6_9PEZI</name>
<reference evidence="2" key="1">
    <citation type="journal article" date="2020" name="Stud. Mycol.">
        <title>101 Dothideomycetes genomes: a test case for predicting lifestyles and emergence of pathogens.</title>
        <authorList>
            <person name="Haridas S."/>
            <person name="Albert R."/>
            <person name="Binder M."/>
            <person name="Bloem J."/>
            <person name="Labutti K."/>
            <person name="Salamov A."/>
            <person name="Andreopoulos B."/>
            <person name="Baker S."/>
            <person name="Barry K."/>
            <person name="Bills G."/>
            <person name="Bluhm B."/>
            <person name="Cannon C."/>
            <person name="Castanera R."/>
            <person name="Culley D."/>
            <person name="Daum C."/>
            <person name="Ezra D."/>
            <person name="Gonzalez J."/>
            <person name="Henrissat B."/>
            <person name="Kuo A."/>
            <person name="Liang C."/>
            <person name="Lipzen A."/>
            <person name="Lutzoni F."/>
            <person name="Magnuson J."/>
            <person name="Mondo S."/>
            <person name="Nolan M."/>
            <person name="Ohm R."/>
            <person name="Pangilinan J."/>
            <person name="Park H.-J."/>
            <person name="Ramirez L."/>
            <person name="Alfaro M."/>
            <person name="Sun H."/>
            <person name="Tritt A."/>
            <person name="Yoshinaga Y."/>
            <person name="Zwiers L.-H."/>
            <person name="Turgeon B."/>
            <person name="Goodwin S."/>
            <person name="Spatafora J."/>
            <person name="Crous P."/>
            <person name="Grigoriev I."/>
        </authorList>
    </citation>
    <scope>NUCLEOTIDE SEQUENCE</scope>
    <source>
        <strain evidence="2">CBS 113389</strain>
    </source>
</reference>
<feature type="region of interest" description="Disordered" evidence="1">
    <location>
        <begin position="1"/>
        <end position="31"/>
    </location>
</feature>
<evidence type="ECO:0000313" key="3">
    <source>
        <dbReference type="Proteomes" id="UP000799767"/>
    </source>
</evidence>
<feature type="compositionally biased region" description="Basic residues" evidence="1">
    <location>
        <begin position="81"/>
        <end position="95"/>
    </location>
</feature>
<feature type="region of interest" description="Disordered" evidence="1">
    <location>
        <begin position="137"/>
        <end position="166"/>
    </location>
</feature>
<organism evidence="2 3">
    <name type="scientific">Neohortaea acidophila</name>
    <dbReference type="NCBI Taxonomy" id="245834"/>
    <lineage>
        <taxon>Eukaryota</taxon>
        <taxon>Fungi</taxon>
        <taxon>Dikarya</taxon>
        <taxon>Ascomycota</taxon>
        <taxon>Pezizomycotina</taxon>
        <taxon>Dothideomycetes</taxon>
        <taxon>Dothideomycetidae</taxon>
        <taxon>Mycosphaerellales</taxon>
        <taxon>Teratosphaeriaceae</taxon>
        <taxon>Neohortaea</taxon>
    </lineage>
</organism>
<evidence type="ECO:0000256" key="1">
    <source>
        <dbReference type="SAM" id="MobiDB-lite"/>
    </source>
</evidence>
<dbReference type="RefSeq" id="XP_033590291.1">
    <property type="nucleotide sequence ID" value="XM_033729646.1"/>
</dbReference>
<feature type="compositionally biased region" description="Basic residues" evidence="1">
    <location>
        <begin position="156"/>
        <end position="166"/>
    </location>
</feature>
<sequence length="166" mass="19039">MRSRARPLVYDTHSPLSTVQTSPSTAGTNTPASDLRIFARYIFLAPWWPSSSATLPINCTPHPRRNHNVSSILVPTNPHHPQTHLRKKERLKRRPQQSNRNRMIPLPAPKTPTRRGKEAERRYAAYCTEVIVPSPLRKKRERKTHTIFAPAPIAPRRPRERRGRGG</sequence>
<protein>
    <submittedName>
        <fullName evidence="2">Uncharacterized protein</fullName>
    </submittedName>
</protein>
<evidence type="ECO:0000313" key="2">
    <source>
        <dbReference type="EMBL" id="KAF2483721.1"/>
    </source>
</evidence>
<dbReference type="GeneID" id="54470648"/>
<keyword evidence="3" id="KW-1185">Reference proteome</keyword>
<gene>
    <name evidence="2" type="ORF">BDY17DRAFT_153081</name>
</gene>
<feature type="region of interest" description="Disordered" evidence="1">
    <location>
        <begin position="72"/>
        <end position="118"/>
    </location>
</feature>
<dbReference type="Proteomes" id="UP000799767">
    <property type="component" value="Unassembled WGS sequence"/>
</dbReference>
<dbReference type="EMBL" id="MU001635">
    <property type="protein sequence ID" value="KAF2483721.1"/>
    <property type="molecule type" value="Genomic_DNA"/>
</dbReference>
<accession>A0A6A6PVG6</accession>
<dbReference type="AlphaFoldDB" id="A0A6A6PVG6"/>
<proteinExistence type="predicted"/>
<feature type="compositionally biased region" description="Polar residues" evidence="1">
    <location>
        <begin position="14"/>
        <end position="31"/>
    </location>
</feature>